<dbReference type="PANTHER" id="PTHR40624">
    <property type="entry name" value="BIOSYNTHESIS MONOOXYGENASE, PUTATIVE (AFU_ORTHOLOGUE AFUA_1G12025)-RELATED"/>
    <property type="match status" value="1"/>
</dbReference>
<dbReference type="PROSITE" id="PS51725">
    <property type="entry name" value="ABM"/>
    <property type="match status" value="1"/>
</dbReference>
<dbReference type="Proteomes" id="UP000701801">
    <property type="component" value="Unassembled WGS sequence"/>
</dbReference>
<keyword evidence="3" id="KW-1185">Reference proteome</keyword>
<dbReference type="AlphaFoldDB" id="A0A9N9Q666"/>
<dbReference type="PANTHER" id="PTHR40624:SF1">
    <property type="entry name" value="BIOSYNTHESIS MONOOXYGENASE, PUTATIVE (AFU_ORTHOLOGUE AFUA_1G12025)-RELATED"/>
    <property type="match status" value="1"/>
</dbReference>
<proteinExistence type="predicted"/>
<reference evidence="2" key="1">
    <citation type="submission" date="2021-07" db="EMBL/GenBank/DDBJ databases">
        <authorList>
            <person name="Durling M."/>
        </authorList>
    </citation>
    <scope>NUCLEOTIDE SEQUENCE</scope>
</reference>
<dbReference type="InterPro" id="IPR007138">
    <property type="entry name" value="ABM_dom"/>
</dbReference>
<name>A0A9N9Q666_9HELO</name>
<dbReference type="Gene3D" id="3.30.70.100">
    <property type="match status" value="1"/>
</dbReference>
<dbReference type="EMBL" id="CAJVRM010000163">
    <property type="protein sequence ID" value="CAG8976142.1"/>
    <property type="molecule type" value="Genomic_DNA"/>
</dbReference>
<dbReference type="OrthoDB" id="10011777at2759"/>
<evidence type="ECO:0000313" key="3">
    <source>
        <dbReference type="Proteomes" id="UP000701801"/>
    </source>
</evidence>
<evidence type="ECO:0000259" key="1">
    <source>
        <dbReference type="PROSITE" id="PS51725"/>
    </source>
</evidence>
<feature type="domain" description="ABM" evidence="1">
    <location>
        <begin position="3"/>
        <end position="99"/>
    </location>
</feature>
<sequence length="108" mass="11991">MSLYIIAIFALNEGKLARSIELFKCIADSVKKNEPDCLRFEIMSSTNAETKQEEIVVLETFANQAAVELHQTSDVNVAFFKTIMDEELLAAPPLFKATKSHGGLLSRV</sequence>
<evidence type="ECO:0000313" key="2">
    <source>
        <dbReference type="EMBL" id="CAG8976142.1"/>
    </source>
</evidence>
<comment type="caution">
    <text evidence="2">The sequence shown here is derived from an EMBL/GenBank/DDBJ whole genome shotgun (WGS) entry which is preliminary data.</text>
</comment>
<dbReference type="InterPro" id="IPR011008">
    <property type="entry name" value="Dimeric_a/b-barrel"/>
</dbReference>
<gene>
    <name evidence="2" type="ORF">HYALB_00010011</name>
</gene>
<organism evidence="2 3">
    <name type="scientific">Hymenoscyphus albidus</name>
    <dbReference type="NCBI Taxonomy" id="595503"/>
    <lineage>
        <taxon>Eukaryota</taxon>
        <taxon>Fungi</taxon>
        <taxon>Dikarya</taxon>
        <taxon>Ascomycota</taxon>
        <taxon>Pezizomycotina</taxon>
        <taxon>Leotiomycetes</taxon>
        <taxon>Helotiales</taxon>
        <taxon>Helotiaceae</taxon>
        <taxon>Hymenoscyphus</taxon>
    </lineage>
</organism>
<dbReference type="Pfam" id="PF03992">
    <property type="entry name" value="ABM"/>
    <property type="match status" value="1"/>
</dbReference>
<protein>
    <recommendedName>
        <fullName evidence="1">ABM domain-containing protein</fullName>
    </recommendedName>
</protein>
<accession>A0A9N9Q666</accession>
<dbReference type="SUPFAM" id="SSF54909">
    <property type="entry name" value="Dimeric alpha+beta barrel"/>
    <property type="match status" value="1"/>
</dbReference>